<proteinExistence type="predicted"/>
<name>A0A3A5KAJ2_9HYPH</name>
<feature type="region of interest" description="Disordered" evidence="1">
    <location>
        <begin position="262"/>
        <end position="289"/>
    </location>
</feature>
<accession>A0A3A5KAJ2</accession>
<sequence length="289" mass="32047">MSGKLEDLYRRWILDCVVDSVEAISKDFVQHPQQYRGATTSGLLEEFKARTGNDPLWPNKEQRAAIYGTLFGMADGDSDGENSGQFGEAASDVRRRATLYAERVFSSGEEMLRQAFRDSIETFQAYLETLKGPVVDRGDAQTTNIFDKAVAVLQDAGVAQRFGGLPPAPANWPTSRPYGGDGANLIEEIKRTLFVGPEYQLPRKRFLVMQRIATYGHGTIADVQSYKYDQSKGQKSTTDLITAAYSWATAILDSKRMNSNDGMHLGGDGSKPLENLSTLESRRNIGRNR</sequence>
<reference evidence="2 3" key="1">
    <citation type="submission" date="2018-09" db="EMBL/GenBank/DDBJ databases">
        <title>Mesorhizobium carmichaelinearum sp. nov. isolated from Carmichaelinea spp. root nodules in New Zealand.</title>
        <authorList>
            <person name="De Meyer S.E."/>
        </authorList>
    </citation>
    <scope>NUCLEOTIDE SEQUENCE [LARGE SCALE GENOMIC DNA]</scope>
    <source>
        <strain evidence="2 3">ICMP19557</strain>
    </source>
</reference>
<evidence type="ECO:0000313" key="3">
    <source>
        <dbReference type="Proteomes" id="UP000272706"/>
    </source>
</evidence>
<evidence type="ECO:0000256" key="1">
    <source>
        <dbReference type="SAM" id="MobiDB-lite"/>
    </source>
</evidence>
<dbReference type="EMBL" id="QZWZ01000026">
    <property type="protein sequence ID" value="RJT32613.1"/>
    <property type="molecule type" value="Genomic_DNA"/>
</dbReference>
<organism evidence="2 3">
    <name type="scientific">Mesorhizobium waimense</name>
    <dbReference type="NCBI Taxonomy" id="1300307"/>
    <lineage>
        <taxon>Bacteria</taxon>
        <taxon>Pseudomonadati</taxon>
        <taxon>Pseudomonadota</taxon>
        <taxon>Alphaproteobacteria</taxon>
        <taxon>Hyphomicrobiales</taxon>
        <taxon>Phyllobacteriaceae</taxon>
        <taxon>Mesorhizobium</taxon>
    </lineage>
</organism>
<evidence type="ECO:0000313" key="2">
    <source>
        <dbReference type="EMBL" id="RJT32613.1"/>
    </source>
</evidence>
<keyword evidence="3" id="KW-1185">Reference proteome</keyword>
<dbReference type="AlphaFoldDB" id="A0A3A5KAJ2"/>
<comment type="caution">
    <text evidence="2">The sequence shown here is derived from an EMBL/GenBank/DDBJ whole genome shotgun (WGS) entry which is preliminary data.</text>
</comment>
<dbReference type="Proteomes" id="UP000272706">
    <property type="component" value="Unassembled WGS sequence"/>
</dbReference>
<gene>
    <name evidence="2" type="ORF">D3227_26720</name>
</gene>
<dbReference type="RefSeq" id="WP_120017263.1">
    <property type="nucleotide sequence ID" value="NZ_QZWZ01000026.1"/>
</dbReference>
<protein>
    <submittedName>
        <fullName evidence="2">Uncharacterized protein</fullName>
    </submittedName>
</protein>